<gene>
    <name evidence="1" type="ORF">NDU88_001547</name>
</gene>
<protein>
    <submittedName>
        <fullName evidence="1">Uncharacterized protein</fullName>
    </submittedName>
</protein>
<proteinExistence type="predicted"/>
<sequence>MCCSAREQQSLTTPHLATRVRRHPPVTTLRRLRFTMRCSAHVVSVPVAILHHSASMAAGSEACFPHRRHLCLRCPGCPPPLCLHPSLCIRRSVCVRHSHMAPGSLYYRAADSTLCSGSIR</sequence>
<name>A0AAV7LXY6_PLEWA</name>
<evidence type="ECO:0000313" key="2">
    <source>
        <dbReference type="Proteomes" id="UP001066276"/>
    </source>
</evidence>
<evidence type="ECO:0000313" key="1">
    <source>
        <dbReference type="EMBL" id="KAJ1096405.1"/>
    </source>
</evidence>
<dbReference type="Proteomes" id="UP001066276">
    <property type="component" value="Chromosome 10"/>
</dbReference>
<comment type="caution">
    <text evidence="1">The sequence shown here is derived from an EMBL/GenBank/DDBJ whole genome shotgun (WGS) entry which is preliminary data.</text>
</comment>
<organism evidence="1 2">
    <name type="scientific">Pleurodeles waltl</name>
    <name type="common">Iberian ribbed newt</name>
    <dbReference type="NCBI Taxonomy" id="8319"/>
    <lineage>
        <taxon>Eukaryota</taxon>
        <taxon>Metazoa</taxon>
        <taxon>Chordata</taxon>
        <taxon>Craniata</taxon>
        <taxon>Vertebrata</taxon>
        <taxon>Euteleostomi</taxon>
        <taxon>Amphibia</taxon>
        <taxon>Batrachia</taxon>
        <taxon>Caudata</taxon>
        <taxon>Salamandroidea</taxon>
        <taxon>Salamandridae</taxon>
        <taxon>Pleurodelinae</taxon>
        <taxon>Pleurodeles</taxon>
    </lineage>
</organism>
<reference evidence="1" key="1">
    <citation type="journal article" date="2022" name="bioRxiv">
        <title>Sequencing and chromosome-scale assembly of the giantPleurodeles waltlgenome.</title>
        <authorList>
            <person name="Brown T."/>
            <person name="Elewa A."/>
            <person name="Iarovenko S."/>
            <person name="Subramanian E."/>
            <person name="Araus A.J."/>
            <person name="Petzold A."/>
            <person name="Susuki M."/>
            <person name="Suzuki K.-i.T."/>
            <person name="Hayashi T."/>
            <person name="Toyoda A."/>
            <person name="Oliveira C."/>
            <person name="Osipova E."/>
            <person name="Leigh N.D."/>
            <person name="Simon A."/>
            <person name="Yun M.H."/>
        </authorList>
    </citation>
    <scope>NUCLEOTIDE SEQUENCE</scope>
    <source>
        <strain evidence="1">20211129_DDA</strain>
        <tissue evidence="1">Liver</tissue>
    </source>
</reference>
<dbReference type="EMBL" id="JANPWB010000014">
    <property type="protein sequence ID" value="KAJ1096405.1"/>
    <property type="molecule type" value="Genomic_DNA"/>
</dbReference>
<dbReference type="AlphaFoldDB" id="A0AAV7LXY6"/>
<keyword evidence="2" id="KW-1185">Reference proteome</keyword>
<accession>A0AAV7LXY6</accession>